<reference evidence="1 2" key="1">
    <citation type="submission" date="2023-09" db="EMBL/GenBank/DDBJ databases">
        <authorList>
            <person name="Wang M."/>
        </authorList>
    </citation>
    <scope>NUCLEOTIDE SEQUENCE [LARGE SCALE GENOMIC DNA]</scope>
    <source>
        <strain evidence="1">GT-2023</strain>
        <tissue evidence="1">Liver</tissue>
    </source>
</reference>
<accession>A0ABR3MQB7</accession>
<dbReference type="EMBL" id="JAYMGO010000010">
    <property type="protein sequence ID" value="KAL1266814.1"/>
    <property type="molecule type" value="Genomic_DNA"/>
</dbReference>
<protein>
    <submittedName>
        <fullName evidence="1">Uncharacterized protein</fullName>
    </submittedName>
</protein>
<comment type="caution">
    <text evidence="1">The sequence shown here is derived from an EMBL/GenBank/DDBJ whole genome shotgun (WGS) entry which is preliminary data.</text>
</comment>
<gene>
    <name evidence="1" type="ORF">QQF64_002489</name>
</gene>
<proteinExistence type="predicted"/>
<evidence type="ECO:0000313" key="1">
    <source>
        <dbReference type="EMBL" id="KAL1266814.1"/>
    </source>
</evidence>
<sequence length="81" mass="9262">MVANDKELKFSYAKVVQEKKSRFEKEVVRNGSLIDWQSHSLMRLSDRVAVAMVQEMRVELQYSPVTSSGTEKTQSGFLPSH</sequence>
<dbReference type="Proteomes" id="UP001558613">
    <property type="component" value="Unassembled WGS sequence"/>
</dbReference>
<keyword evidence="2" id="KW-1185">Reference proteome</keyword>
<name>A0ABR3MQB7_9TELE</name>
<organism evidence="1 2">
    <name type="scientific">Cirrhinus molitorella</name>
    <name type="common">mud carp</name>
    <dbReference type="NCBI Taxonomy" id="172907"/>
    <lineage>
        <taxon>Eukaryota</taxon>
        <taxon>Metazoa</taxon>
        <taxon>Chordata</taxon>
        <taxon>Craniata</taxon>
        <taxon>Vertebrata</taxon>
        <taxon>Euteleostomi</taxon>
        <taxon>Actinopterygii</taxon>
        <taxon>Neopterygii</taxon>
        <taxon>Teleostei</taxon>
        <taxon>Ostariophysi</taxon>
        <taxon>Cypriniformes</taxon>
        <taxon>Cyprinidae</taxon>
        <taxon>Labeoninae</taxon>
        <taxon>Labeonini</taxon>
        <taxon>Cirrhinus</taxon>
    </lineage>
</organism>
<evidence type="ECO:0000313" key="2">
    <source>
        <dbReference type="Proteomes" id="UP001558613"/>
    </source>
</evidence>